<gene>
    <name evidence="2" type="ORF">C8N46_112128</name>
</gene>
<dbReference type="Proteomes" id="UP000244090">
    <property type="component" value="Unassembled WGS sequence"/>
</dbReference>
<keyword evidence="1" id="KW-0472">Membrane</keyword>
<evidence type="ECO:0000256" key="1">
    <source>
        <dbReference type="SAM" id="Phobius"/>
    </source>
</evidence>
<dbReference type="EMBL" id="QBKT01000012">
    <property type="protein sequence ID" value="PTX58820.1"/>
    <property type="molecule type" value="Genomic_DNA"/>
</dbReference>
<dbReference type="AlphaFoldDB" id="A0A2T6BRV3"/>
<protein>
    <submittedName>
        <fullName evidence="2">Uncharacterized protein</fullName>
    </submittedName>
</protein>
<dbReference type="OrthoDB" id="1451166at2"/>
<comment type="caution">
    <text evidence="2">The sequence shown here is derived from an EMBL/GenBank/DDBJ whole genome shotgun (WGS) entry which is preliminary data.</text>
</comment>
<accession>A0A2T6BRV3</accession>
<feature type="transmembrane region" description="Helical" evidence="1">
    <location>
        <begin position="48"/>
        <end position="73"/>
    </location>
</feature>
<name>A0A2T6BRV3_9FLAO</name>
<keyword evidence="3" id="KW-1185">Reference proteome</keyword>
<reference evidence="2 3" key="1">
    <citation type="submission" date="2018-04" db="EMBL/GenBank/DDBJ databases">
        <title>Genomic Encyclopedia of Archaeal and Bacterial Type Strains, Phase II (KMG-II): from individual species to whole genera.</title>
        <authorList>
            <person name="Goeker M."/>
        </authorList>
    </citation>
    <scope>NUCLEOTIDE SEQUENCE [LARGE SCALE GENOMIC DNA]</scope>
    <source>
        <strain evidence="2 3">DSM 25731</strain>
    </source>
</reference>
<proteinExistence type="predicted"/>
<evidence type="ECO:0000313" key="3">
    <source>
        <dbReference type="Proteomes" id="UP000244090"/>
    </source>
</evidence>
<organism evidence="2 3">
    <name type="scientific">Kordia periserrulae</name>
    <dbReference type="NCBI Taxonomy" id="701523"/>
    <lineage>
        <taxon>Bacteria</taxon>
        <taxon>Pseudomonadati</taxon>
        <taxon>Bacteroidota</taxon>
        <taxon>Flavobacteriia</taxon>
        <taxon>Flavobacteriales</taxon>
        <taxon>Flavobacteriaceae</taxon>
        <taxon>Kordia</taxon>
    </lineage>
</organism>
<evidence type="ECO:0000313" key="2">
    <source>
        <dbReference type="EMBL" id="PTX58820.1"/>
    </source>
</evidence>
<sequence>MNDIIIKYAAALGVPKLAFEWLLSINENTGIHAITNTINKFSLENGTVYGIGVIVFIGIFSYKVTSFFILQYYRRKIERDRIKHLLADTQSVLERIDVYPVSKSLRTTLKAKYLIP</sequence>
<dbReference type="RefSeq" id="WP_108116686.1">
    <property type="nucleotide sequence ID" value="NZ_QBKT01000012.1"/>
</dbReference>
<keyword evidence="1" id="KW-0812">Transmembrane</keyword>
<keyword evidence="1" id="KW-1133">Transmembrane helix</keyword>